<dbReference type="EMBL" id="BNJF01000003">
    <property type="protein sequence ID" value="GHO47706.1"/>
    <property type="molecule type" value="Genomic_DNA"/>
</dbReference>
<accession>A0A8J3I2R5</accession>
<reference evidence="2" key="1">
    <citation type="submission" date="2020-10" db="EMBL/GenBank/DDBJ databases">
        <title>Taxonomic study of unclassified bacteria belonging to the class Ktedonobacteria.</title>
        <authorList>
            <person name="Yabe S."/>
            <person name="Wang C.M."/>
            <person name="Zheng Y."/>
            <person name="Sakai Y."/>
            <person name="Cavaletti L."/>
            <person name="Monciardini P."/>
            <person name="Donadio S."/>
        </authorList>
    </citation>
    <scope>NUCLEOTIDE SEQUENCE</scope>
    <source>
        <strain evidence="2">SOSP1-1</strain>
    </source>
</reference>
<keyword evidence="3" id="KW-1185">Reference proteome</keyword>
<comment type="caution">
    <text evidence="2">The sequence shown here is derived from an EMBL/GenBank/DDBJ whole genome shotgun (WGS) entry which is preliminary data.</text>
</comment>
<feature type="region of interest" description="Disordered" evidence="1">
    <location>
        <begin position="1"/>
        <end position="34"/>
    </location>
</feature>
<proteinExistence type="predicted"/>
<protein>
    <submittedName>
        <fullName evidence="2">Uncharacterized protein</fullName>
    </submittedName>
</protein>
<evidence type="ECO:0000256" key="1">
    <source>
        <dbReference type="SAM" id="MobiDB-lite"/>
    </source>
</evidence>
<dbReference type="AlphaFoldDB" id="A0A8J3I2R5"/>
<evidence type="ECO:0000313" key="3">
    <source>
        <dbReference type="Proteomes" id="UP000612362"/>
    </source>
</evidence>
<dbReference type="Proteomes" id="UP000612362">
    <property type="component" value="Unassembled WGS sequence"/>
</dbReference>
<organism evidence="2 3">
    <name type="scientific">Ktedonospora formicarum</name>
    <dbReference type="NCBI Taxonomy" id="2778364"/>
    <lineage>
        <taxon>Bacteria</taxon>
        <taxon>Bacillati</taxon>
        <taxon>Chloroflexota</taxon>
        <taxon>Ktedonobacteria</taxon>
        <taxon>Ktedonobacterales</taxon>
        <taxon>Ktedonobacteraceae</taxon>
        <taxon>Ktedonospora</taxon>
    </lineage>
</organism>
<gene>
    <name evidence="2" type="ORF">KSX_58690</name>
</gene>
<evidence type="ECO:0000313" key="2">
    <source>
        <dbReference type="EMBL" id="GHO47706.1"/>
    </source>
</evidence>
<dbReference type="RefSeq" id="WP_220196949.1">
    <property type="nucleotide sequence ID" value="NZ_BNJF01000003.1"/>
</dbReference>
<sequence length="65" mass="7360">MTRQFLATPLGGESTKLPPKQSLKETLQSQAKQEERLAQYHQVVALRELGLNQTGEQERPQKASR</sequence>
<name>A0A8J3I2R5_9CHLR</name>